<protein>
    <submittedName>
        <fullName evidence="7">Magnesium/cobalt efflux protein</fullName>
    </submittedName>
</protein>
<evidence type="ECO:0000256" key="5">
    <source>
        <dbReference type="SAM" id="MobiDB-lite"/>
    </source>
</evidence>
<dbReference type="FunFam" id="3.10.580.10:FF:000002">
    <property type="entry name" value="Magnesium/cobalt efflux protein CorC"/>
    <property type="match status" value="1"/>
</dbReference>
<dbReference type="SUPFAM" id="SSF54631">
    <property type="entry name" value="CBS-domain pair"/>
    <property type="match status" value="1"/>
</dbReference>
<dbReference type="Proteomes" id="UP000196878">
    <property type="component" value="Unassembled WGS sequence"/>
</dbReference>
<feature type="domain" description="CBS" evidence="6">
    <location>
        <begin position="70"/>
        <end position="132"/>
    </location>
</feature>
<reference evidence="7 8" key="1">
    <citation type="submission" date="2016-12" db="EMBL/GenBank/DDBJ databases">
        <title>Comparison of Traditional DNA-DNA Hybridization with In Silico Genomic Analysis.</title>
        <authorList>
            <person name="Nicholson A.C."/>
            <person name="Humrighouse B.W."/>
            <person name="Graziano J."/>
            <person name="Lasker B."/>
            <person name="Whitney A.M."/>
            <person name="Mcquiston J.R."/>
        </authorList>
    </citation>
    <scope>NUCLEOTIDE SEQUENCE [LARGE SCALE GENOMIC DNA]</scope>
    <source>
        <strain evidence="7 8">H2240</strain>
    </source>
</reference>
<feature type="compositionally biased region" description="Polar residues" evidence="5">
    <location>
        <begin position="1"/>
        <end position="11"/>
    </location>
</feature>
<dbReference type="Gene3D" id="3.10.580.10">
    <property type="entry name" value="CBS-domain"/>
    <property type="match status" value="1"/>
</dbReference>
<dbReference type="Gene3D" id="3.30.465.10">
    <property type="match status" value="1"/>
</dbReference>
<keyword evidence="8" id="KW-1185">Reference proteome</keyword>
<dbReference type="OrthoDB" id="9797674at2"/>
<feature type="domain" description="CBS" evidence="6">
    <location>
        <begin position="137"/>
        <end position="194"/>
    </location>
</feature>
<dbReference type="GO" id="GO:0005886">
    <property type="term" value="C:plasma membrane"/>
    <property type="evidence" value="ECO:0007669"/>
    <property type="project" value="TreeGrafter"/>
</dbReference>
<evidence type="ECO:0000259" key="6">
    <source>
        <dbReference type="PROSITE" id="PS51371"/>
    </source>
</evidence>
<name>A0A212A6H1_9RHOB</name>
<dbReference type="InterPro" id="IPR036318">
    <property type="entry name" value="FAD-bd_PCMH-like_sf"/>
</dbReference>
<dbReference type="EMBL" id="NIPW01000058">
    <property type="protein sequence ID" value="OWJ74579.1"/>
    <property type="molecule type" value="Genomic_DNA"/>
</dbReference>
<evidence type="ECO:0000313" key="7">
    <source>
        <dbReference type="EMBL" id="OWJ74579.1"/>
    </source>
</evidence>
<dbReference type="GO" id="GO:0050660">
    <property type="term" value="F:flavin adenine dinucleotide binding"/>
    <property type="evidence" value="ECO:0007669"/>
    <property type="project" value="InterPro"/>
</dbReference>
<dbReference type="AlphaFoldDB" id="A0A212A6H1"/>
<dbReference type="InterPro" id="IPR016169">
    <property type="entry name" value="FAD-bd_PCMH_sub2"/>
</dbReference>
<dbReference type="RefSeq" id="WP_088216909.1">
    <property type="nucleotide sequence ID" value="NZ_NIPW01000058.1"/>
</dbReference>
<dbReference type="Pfam" id="PF00571">
    <property type="entry name" value="CBS"/>
    <property type="match status" value="2"/>
</dbReference>
<gene>
    <name evidence="7" type="ORF">CDV49_19200</name>
</gene>
<comment type="caution">
    <text evidence="7">The sequence shown here is derived from an EMBL/GenBank/DDBJ whole genome shotgun (WGS) entry which is preliminary data.</text>
</comment>
<dbReference type="InterPro" id="IPR046342">
    <property type="entry name" value="CBS_dom_sf"/>
</dbReference>
<organism evidence="7 8">
    <name type="scientific">Haematobacter genomosp. 1</name>
    <dbReference type="NCBI Taxonomy" id="366618"/>
    <lineage>
        <taxon>Bacteria</taxon>
        <taxon>Pseudomonadati</taxon>
        <taxon>Pseudomonadota</taxon>
        <taxon>Alphaproteobacteria</taxon>
        <taxon>Rhodobacterales</taxon>
        <taxon>Paracoccaceae</taxon>
        <taxon>Haematobacter</taxon>
    </lineage>
</organism>
<evidence type="ECO:0000313" key="8">
    <source>
        <dbReference type="Proteomes" id="UP000196878"/>
    </source>
</evidence>
<evidence type="ECO:0000256" key="4">
    <source>
        <dbReference type="PROSITE-ProRule" id="PRU00703"/>
    </source>
</evidence>
<evidence type="ECO:0000256" key="3">
    <source>
        <dbReference type="ARBA" id="ARBA00023122"/>
    </source>
</evidence>
<feature type="region of interest" description="Disordered" evidence="5">
    <location>
        <begin position="1"/>
        <end position="22"/>
    </location>
</feature>
<dbReference type="InterPro" id="IPR005170">
    <property type="entry name" value="Transptr-assoc_dom"/>
</dbReference>
<keyword evidence="3 4" id="KW-0129">CBS domain</keyword>
<proteinExistence type="inferred from homology"/>
<keyword evidence="2" id="KW-0677">Repeat</keyword>
<dbReference type="Pfam" id="PF03471">
    <property type="entry name" value="CorC_HlyC"/>
    <property type="match status" value="1"/>
</dbReference>
<dbReference type="PANTHER" id="PTHR22777">
    <property type="entry name" value="HEMOLYSIN-RELATED"/>
    <property type="match status" value="1"/>
</dbReference>
<dbReference type="PANTHER" id="PTHR22777:SF27">
    <property type="entry name" value="MAGNESIUM AND COBALT EFFLUX PROTEIN CORC"/>
    <property type="match status" value="1"/>
</dbReference>
<sequence length="293" mass="31917">MGDSVDGSSSAAHRAQDSEENSQRGFFGRILNALSNDAEDAARNSAGAGVARSGFGGLSKLRTMRLSDVMVPAAEIVAVDVDIDKDALVEVFREHGFSRMPVYEQTLDRPMGLLLLKDLALRYGFNGHTGPFDLRPLLRPLIYAPPSMPLSVLLQKMQAERTHLALVIDEYGGVDGLVTFEDVLEEVVGEIDDEHDIVEGRLWLQERPGVWIVEARAPLEAFEEAIGMQLADTEDEEIDTVGGLVFMLSGRVPAEGEEIEHESGAVFEVIDAEPRRIKRLRLRLPAAAAAAAG</sequence>
<evidence type="ECO:0000256" key="2">
    <source>
        <dbReference type="ARBA" id="ARBA00022737"/>
    </source>
</evidence>
<dbReference type="SUPFAM" id="SSF56176">
    <property type="entry name" value="FAD-binding/transporter-associated domain-like"/>
    <property type="match status" value="1"/>
</dbReference>
<dbReference type="InterPro" id="IPR044751">
    <property type="entry name" value="Ion_transp-like_CBS"/>
</dbReference>
<dbReference type="CDD" id="cd04590">
    <property type="entry name" value="CBS_pair_CorC_HlyC_assoc"/>
    <property type="match status" value="1"/>
</dbReference>
<comment type="similarity">
    <text evidence="1">Belongs to the UPF0053 family. Hemolysin C subfamily.</text>
</comment>
<dbReference type="PROSITE" id="PS51371">
    <property type="entry name" value="CBS"/>
    <property type="match status" value="2"/>
</dbReference>
<accession>A0A212A6H1</accession>
<dbReference type="InterPro" id="IPR000644">
    <property type="entry name" value="CBS_dom"/>
</dbReference>
<evidence type="ECO:0000256" key="1">
    <source>
        <dbReference type="ARBA" id="ARBA00006446"/>
    </source>
</evidence>
<dbReference type="SMART" id="SM01091">
    <property type="entry name" value="CorC_HlyC"/>
    <property type="match status" value="1"/>
</dbReference>